<dbReference type="PANTHER" id="PTHR30288">
    <property type="entry name" value="FLAGELLAR CAP/ASSEMBLY PROTEIN FLID"/>
    <property type="match status" value="1"/>
</dbReference>
<dbReference type="Pfam" id="PF07195">
    <property type="entry name" value="FliD_C"/>
    <property type="match status" value="1"/>
</dbReference>
<dbReference type="RefSeq" id="WP_156736401.1">
    <property type="nucleotide sequence ID" value="NZ_CACRTU010000009.1"/>
</dbReference>
<evidence type="ECO:0000256" key="4">
    <source>
        <dbReference type="ARBA" id="ARBA00023143"/>
    </source>
</evidence>
<sequence length="727" mass="78848">MTNRITGTNSGIDVDSVVKQSLSTQQNKIDKAYQQQKVYEYQQAQLKAIVQKAQDFYDKYLDVSSSKNLLLTAAYQTAKFTSSNSSVTAKGFAGADVGKYSMVVDQMATSAKTTIESKNFSDIETAKEGIIAVKMKNSSGKEVLAYADVAMTSGGEVDMATTAKNLTTALNKAGINVSAKYSDFTKGITLESGELGESVEFQATVTSKISAEDLAKIDSQEGLTSEEIAKKKIELLESSSTFDIEAKGTNAEGIITKDGNSYRFNQKSNVITVDNVQFTINSVPKPSSGSDIKDIDHLTGTESGETIILEKDNLITTISEKGSSTAKTYTDGIVVTKGTTSTTVKGDLKSLSESDKNLTEKNEKTEDDGSKTITLKSDDGRETIIKKDKNGKVVNTTTTKTYDDGTTIETIEDKEGKIITTAKITDEIKFGVVSESDAVKTTITSANGKIQTVKENGATTTTQLQEDGSEIKKVTDKNGDITLSKSEAIILTGEVDVTDLKDTIVKFVNDYNDLMQTINDKLWETRDKDYMPLTDEQKSDMSDSEIEAWEKKAQTGLLKNDSDLKRIQSAMKSAMSSLMSGTGLTLESIGIEPVDNYTTKNGTFTIDEAKLTKALQENGANVKDLFTRPASGSDKGGVLVQLQSTLRSEFKSSLSSLSQKIGFSGTSTENSNTLSKNIIKQKKLITELKDKYSTKETALYNKYSSLEVMLEKLNAQSNSLYSMLGLS</sequence>
<evidence type="ECO:0000256" key="1">
    <source>
        <dbReference type="ARBA" id="ARBA00009764"/>
    </source>
</evidence>
<evidence type="ECO:0000259" key="7">
    <source>
        <dbReference type="Pfam" id="PF07195"/>
    </source>
</evidence>
<keyword evidence="8" id="KW-0282">Flagellum</keyword>
<dbReference type="GO" id="GO:0071973">
    <property type="term" value="P:bacterial-type flagellum-dependent cell motility"/>
    <property type="evidence" value="ECO:0007669"/>
    <property type="project" value="TreeGrafter"/>
</dbReference>
<protein>
    <recommendedName>
        <fullName evidence="5">Flagellar hook-associated protein 2</fullName>
        <shortName evidence="5">HAP2</shortName>
    </recommendedName>
    <alternativeName>
        <fullName evidence="5">Flagellar cap protein</fullName>
    </alternativeName>
</protein>
<feature type="domain" description="Flagellar hook-associated protein 2 C-terminal" evidence="7">
    <location>
        <begin position="485"/>
        <end position="715"/>
    </location>
</feature>
<dbReference type="InterPro" id="IPR010809">
    <property type="entry name" value="FliD_C"/>
</dbReference>
<reference evidence="8" key="1">
    <citation type="submission" date="2019-11" db="EMBL/GenBank/DDBJ databases">
        <authorList>
            <person name="Feng L."/>
        </authorList>
    </citation>
    <scope>NUCLEOTIDE SEQUENCE</scope>
    <source>
        <strain evidence="8">CButyricumLFYP62</strain>
    </source>
</reference>
<gene>
    <name evidence="8" type="ORF">CBLFYP62_01022</name>
</gene>
<comment type="function">
    <text evidence="5">Required for morphogenesis and for the elongation of the flagellar filament by facilitating polymerization of the flagellin monomers at the tip of growing filament. Forms a capping structure, which prevents flagellin subunits (transported through the central channel of the flagellum) from leaking out without polymerization at the distal end.</text>
</comment>
<dbReference type="GO" id="GO:0009421">
    <property type="term" value="C:bacterial-type flagellum filament cap"/>
    <property type="evidence" value="ECO:0007669"/>
    <property type="project" value="InterPro"/>
</dbReference>
<keyword evidence="8" id="KW-0966">Cell projection</keyword>
<keyword evidence="4 5" id="KW-0975">Bacterial flagellum</keyword>
<evidence type="ECO:0000256" key="5">
    <source>
        <dbReference type="RuleBase" id="RU362066"/>
    </source>
</evidence>
<keyword evidence="8" id="KW-0969">Cilium</keyword>
<dbReference type="PANTHER" id="PTHR30288:SF0">
    <property type="entry name" value="FLAGELLAR HOOK-ASSOCIATED PROTEIN 2"/>
    <property type="match status" value="1"/>
</dbReference>
<dbReference type="InterPro" id="IPR040026">
    <property type="entry name" value="FliD"/>
</dbReference>
<dbReference type="GO" id="GO:0007155">
    <property type="term" value="P:cell adhesion"/>
    <property type="evidence" value="ECO:0007669"/>
    <property type="project" value="InterPro"/>
</dbReference>
<accession>A0A6N3AK22</accession>
<evidence type="ECO:0000259" key="6">
    <source>
        <dbReference type="Pfam" id="PF02465"/>
    </source>
</evidence>
<comment type="subcellular location">
    <subcellularLocation>
        <location evidence="5">Secreted</location>
    </subcellularLocation>
    <subcellularLocation>
        <location evidence="5">Bacterial flagellum</location>
    </subcellularLocation>
</comment>
<dbReference type="AlphaFoldDB" id="A0A6N3AK22"/>
<comment type="similarity">
    <text evidence="1 5">Belongs to the FliD family.</text>
</comment>
<organism evidence="8">
    <name type="scientific">Clostridium butyricum</name>
    <dbReference type="NCBI Taxonomy" id="1492"/>
    <lineage>
        <taxon>Bacteria</taxon>
        <taxon>Bacillati</taxon>
        <taxon>Bacillota</taxon>
        <taxon>Clostridia</taxon>
        <taxon>Eubacteriales</taxon>
        <taxon>Clostridiaceae</taxon>
        <taxon>Clostridium</taxon>
    </lineage>
</organism>
<evidence type="ECO:0000256" key="2">
    <source>
        <dbReference type="ARBA" id="ARBA00011255"/>
    </source>
</evidence>
<dbReference type="Pfam" id="PF02465">
    <property type="entry name" value="FliD_N"/>
    <property type="match status" value="1"/>
</dbReference>
<name>A0A6N3AK22_CLOBU</name>
<dbReference type="GO" id="GO:0005576">
    <property type="term" value="C:extracellular region"/>
    <property type="evidence" value="ECO:0007669"/>
    <property type="project" value="UniProtKB-SubCell"/>
</dbReference>
<comment type="subunit">
    <text evidence="2 5">Homopentamer.</text>
</comment>
<dbReference type="GO" id="GO:0009424">
    <property type="term" value="C:bacterial-type flagellum hook"/>
    <property type="evidence" value="ECO:0007669"/>
    <property type="project" value="UniProtKB-UniRule"/>
</dbReference>
<evidence type="ECO:0000256" key="3">
    <source>
        <dbReference type="ARBA" id="ARBA00023054"/>
    </source>
</evidence>
<proteinExistence type="inferred from homology"/>
<feature type="domain" description="Flagellar hook-associated protein 2 N-terminal" evidence="6">
    <location>
        <begin position="10"/>
        <end position="110"/>
    </location>
</feature>
<keyword evidence="3" id="KW-0175">Coiled coil</keyword>
<dbReference type="InterPro" id="IPR003481">
    <property type="entry name" value="FliD_N"/>
</dbReference>
<evidence type="ECO:0000313" key="8">
    <source>
        <dbReference type="EMBL" id="VYT90066.1"/>
    </source>
</evidence>
<keyword evidence="5" id="KW-0964">Secreted</keyword>
<dbReference type="EMBL" id="CACRTU010000009">
    <property type="protein sequence ID" value="VYT90066.1"/>
    <property type="molecule type" value="Genomic_DNA"/>
</dbReference>